<dbReference type="Gene3D" id="3.30.70.270">
    <property type="match status" value="1"/>
</dbReference>
<evidence type="ECO:0000313" key="4">
    <source>
        <dbReference type="EMBL" id="ETX14763.1"/>
    </source>
</evidence>
<dbReference type="EMBL" id="JALZ01000008">
    <property type="protein sequence ID" value="ETX14763.1"/>
    <property type="molecule type" value="Genomic_DNA"/>
</dbReference>
<dbReference type="CDD" id="cd01949">
    <property type="entry name" value="GGDEF"/>
    <property type="match status" value="1"/>
</dbReference>
<dbReference type="PATRIC" id="fig|1449350.3.peg.1954"/>
<comment type="caution">
    <text evidence="4">The sequence shown here is derived from an EMBL/GenBank/DDBJ whole genome shotgun (WGS) entry which is preliminary data.</text>
</comment>
<dbReference type="EC" id="2.7.7.65" evidence="1"/>
<evidence type="ECO:0000256" key="2">
    <source>
        <dbReference type="ARBA" id="ARBA00034247"/>
    </source>
</evidence>
<keyword evidence="5" id="KW-1185">Reference proteome</keyword>
<dbReference type="PROSITE" id="PS50887">
    <property type="entry name" value="GGDEF"/>
    <property type="match status" value="1"/>
</dbReference>
<dbReference type="InterPro" id="IPR043128">
    <property type="entry name" value="Rev_trsase/Diguanyl_cyclase"/>
</dbReference>
<comment type="catalytic activity">
    <reaction evidence="2">
        <text>2 GTP = 3',3'-c-di-GMP + 2 diphosphate</text>
        <dbReference type="Rhea" id="RHEA:24898"/>
        <dbReference type="ChEBI" id="CHEBI:33019"/>
        <dbReference type="ChEBI" id="CHEBI:37565"/>
        <dbReference type="ChEBI" id="CHEBI:58805"/>
        <dbReference type="EC" id="2.7.7.65"/>
    </reaction>
</comment>
<gene>
    <name evidence="4" type="ORF">OCH239_20620</name>
</gene>
<protein>
    <recommendedName>
        <fullName evidence="1">diguanylate cyclase</fullName>
        <ecNumber evidence="1">2.7.7.65</ecNumber>
    </recommendedName>
</protein>
<dbReference type="InterPro" id="IPR042463">
    <property type="entry name" value="HNOB_dom_associated_sf"/>
</dbReference>
<dbReference type="RefSeq" id="WP_051489402.1">
    <property type="nucleotide sequence ID" value="NZ_JALZ01000008.1"/>
</dbReference>
<organism evidence="4 5">
    <name type="scientific">Roseivivax halodurans JCM 10272</name>
    <dbReference type="NCBI Taxonomy" id="1449350"/>
    <lineage>
        <taxon>Bacteria</taxon>
        <taxon>Pseudomonadati</taxon>
        <taxon>Pseudomonadota</taxon>
        <taxon>Alphaproteobacteria</taxon>
        <taxon>Rhodobacterales</taxon>
        <taxon>Roseobacteraceae</taxon>
        <taxon>Roseivivax</taxon>
    </lineage>
</organism>
<proteinExistence type="predicted"/>
<dbReference type="InterPro" id="IPR029787">
    <property type="entry name" value="Nucleotide_cyclase"/>
</dbReference>
<dbReference type="SUPFAM" id="SSF55073">
    <property type="entry name" value="Nucleotide cyclase"/>
    <property type="match status" value="1"/>
</dbReference>
<dbReference type="STRING" id="1449350.OCH239_20620"/>
<dbReference type="InterPro" id="IPR000160">
    <property type="entry name" value="GGDEF_dom"/>
</dbReference>
<reference evidence="4 5" key="1">
    <citation type="submission" date="2014-01" db="EMBL/GenBank/DDBJ databases">
        <title>Roseivivax halodurans JCM 10272 Genome Sequencing.</title>
        <authorList>
            <person name="Lai Q."/>
            <person name="Li G."/>
            <person name="Shao Z."/>
        </authorList>
    </citation>
    <scope>NUCLEOTIDE SEQUENCE [LARGE SCALE GENOMIC DNA]</scope>
    <source>
        <strain evidence="4 5">JCM 10272</strain>
    </source>
</reference>
<dbReference type="NCBIfam" id="TIGR00254">
    <property type="entry name" value="GGDEF"/>
    <property type="match status" value="1"/>
</dbReference>
<dbReference type="GO" id="GO:0052621">
    <property type="term" value="F:diguanylate cyclase activity"/>
    <property type="evidence" value="ECO:0007669"/>
    <property type="project" value="UniProtKB-EC"/>
</dbReference>
<accession>X7EHZ6</accession>
<dbReference type="eggNOG" id="COG2199">
    <property type="taxonomic scope" value="Bacteria"/>
</dbReference>
<feature type="domain" description="GGDEF" evidence="3">
    <location>
        <begin position="186"/>
        <end position="320"/>
    </location>
</feature>
<evidence type="ECO:0000256" key="1">
    <source>
        <dbReference type="ARBA" id="ARBA00012528"/>
    </source>
</evidence>
<evidence type="ECO:0000259" key="3">
    <source>
        <dbReference type="PROSITE" id="PS50887"/>
    </source>
</evidence>
<dbReference type="PANTHER" id="PTHR45138">
    <property type="entry name" value="REGULATORY COMPONENTS OF SENSORY TRANSDUCTION SYSTEM"/>
    <property type="match status" value="1"/>
</dbReference>
<sequence length="331" mass="35474">MTLTPEMLDALRPMHLWFDRDGAIRRSGPTLRKLLAPRDPQEHQLLELFEPLRPRGIGSVADLIRHSSRGLRLRLRHRPGTIFVGHAVPDGAGGGVLDLSFGISVAEALRHHTLTGADFPPTDQTVELLFLIESKSAAMESAIRLNNRFQSARLAAEARAKTDPLTNLLNRRGAEEELDRLSATGVPFAVIQIDLDRFKLVNDGEGHAAGDRVLRIVAGHLGRCTRLGDTAARLGGDEFLLILPDPPGPDELIAAGKRLIRQIETPIQFRGTSLSVSASLGIAYGGGVPGAESRSVVDAADAALYAAKGDGRARVALAPGNAFIGTKRDAS</sequence>
<dbReference type="OrthoDB" id="9812260at2"/>
<dbReference type="SMART" id="SM00267">
    <property type="entry name" value="GGDEF"/>
    <property type="match status" value="1"/>
</dbReference>
<dbReference type="Pfam" id="PF00990">
    <property type="entry name" value="GGDEF"/>
    <property type="match status" value="1"/>
</dbReference>
<dbReference type="InterPro" id="IPR050469">
    <property type="entry name" value="Diguanylate_Cyclase"/>
</dbReference>
<dbReference type="Gene3D" id="3.30.450.260">
    <property type="entry name" value="Haem NO binding associated domain"/>
    <property type="match status" value="1"/>
</dbReference>
<dbReference type="AlphaFoldDB" id="X7EHZ6"/>
<dbReference type="PANTHER" id="PTHR45138:SF9">
    <property type="entry name" value="DIGUANYLATE CYCLASE DGCM-RELATED"/>
    <property type="match status" value="1"/>
</dbReference>
<name>X7EHZ6_9RHOB</name>
<evidence type="ECO:0000313" key="5">
    <source>
        <dbReference type="Proteomes" id="UP000022447"/>
    </source>
</evidence>
<dbReference type="Proteomes" id="UP000022447">
    <property type="component" value="Unassembled WGS sequence"/>
</dbReference>